<feature type="transmembrane region" description="Helical" evidence="1">
    <location>
        <begin position="396"/>
        <end position="413"/>
    </location>
</feature>
<dbReference type="AlphaFoldDB" id="A0A1J5TLE7"/>
<feature type="transmembrane region" description="Helical" evidence="1">
    <location>
        <begin position="92"/>
        <end position="109"/>
    </location>
</feature>
<keyword evidence="1" id="KW-1133">Transmembrane helix</keyword>
<dbReference type="PANTHER" id="PTHR40700">
    <property type="entry name" value="HYPOTHETICAL MEMBRANE PROTEIN, CONSERVED, DUF63 FAMILY"/>
    <property type="match status" value="1"/>
</dbReference>
<dbReference type="Proteomes" id="UP000183080">
    <property type="component" value="Unassembled WGS sequence"/>
</dbReference>
<sequence>MEQVQRIQYVIGILVLTILAISFVPQVNSFWEEYFVSPIQSDACEVGDVDCDKTGAKYNIYNTIAYGFCFFIFFTIINELLEYWKIVIDDKFVFNSIPLLILGGVVRTLEDADAFEPPIQYIMISPLIYGTITGIALFFIALGVWLSKSEIDSKTKAIGLISFAIGSYGIWWYFAPGEWIHPTSWVLIVLSAAALTAEFLRSKPLKDPVIFFGIASTLLVILAYLNLSQNELVNPEMLWDTVIIASLLTVLIWLSSWFISNHGIPNIMFVLLFVLFSFNLYLVREVDNNSTMIMFMTIGILISLIGSLIFSHSKWAPAAHMLNPLYLTLYFGHFVDGSATYLGIDNYGYVEKHVLPTWFIETFGTAIVMLPLKFLVVTGVIIALENEEHKEDQKQMISLLILFLLALGLGPGTRDILRIVFGT</sequence>
<feature type="transmembrane region" description="Helical" evidence="1">
    <location>
        <begin position="322"/>
        <end position="344"/>
    </location>
</feature>
<dbReference type="STRING" id="1888995.BD935_03850"/>
<dbReference type="InterPro" id="IPR002749">
    <property type="entry name" value="DUF63"/>
</dbReference>
<keyword evidence="1" id="KW-0472">Membrane</keyword>
<feature type="transmembrane region" description="Helical" evidence="1">
    <location>
        <begin position="7"/>
        <end position="27"/>
    </location>
</feature>
<organism evidence="2 3">
    <name type="scientific">Marine Group III euryarchaeote CG-Epi1</name>
    <dbReference type="NCBI Taxonomy" id="1888995"/>
    <lineage>
        <taxon>Archaea</taxon>
        <taxon>Methanobacteriati</taxon>
        <taxon>Thermoplasmatota</taxon>
        <taxon>Thermoplasmata</taxon>
        <taxon>Candidatus Thermoprofundales</taxon>
    </lineage>
</organism>
<feature type="transmembrane region" description="Helical" evidence="1">
    <location>
        <begin position="60"/>
        <end position="80"/>
    </location>
</feature>
<gene>
    <name evidence="2" type="ORF">BD935_03850</name>
</gene>
<comment type="caution">
    <text evidence="2">The sequence shown here is derived from an EMBL/GenBank/DDBJ whole genome shotgun (WGS) entry which is preliminary data.</text>
</comment>
<feature type="transmembrane region" description="Helical" evidence="1">
    <location>
        <begin position="121"/>
        <end position="145"/>
    </location>
</feature>
<evidence type="ECO:0008006" key="4">
    <source>
        <dbReference type="Google" id="ProtNLM"/>
    </source>
</evidence>
<feature type="transmembrane region" description="Helical" evidence="1">
    <location>
        <begin position="209"/>
        <end position="225"/>
    </location>
</feature>
<feature type="transmembrane region" description="Helical" evidence="1">
    <location>
        <begin position="266"/>
        <end position="284"/>
    </location>
</feature>
<proteinExistence type="predicted"/>
<feature type="transmembrane region" description="Helical" evidence="1">
    <location>
        <begin position="364"/>
        <end position="384"/>
    </location>
</feature>
<reference evidence="2 3" key="1">
    <citation type="submission" date="2016-08" db="EMBL/GenBank/DDBJ databases">
        <title>New Insights into Marine Group III Euryarchaeota, from dark to light.</title>
        <authorList>
            <person name="Haro-Moreno J.M."/>
            <person name="Rodriguez-Valera F."/>
            <person name="Lopez-Garcia P."/>
            <person name="Moreira D."/>
            <person name="Martin-Cuadrado A.B."/>
        </authorList>
    </citation>
    <scope>NUCLEOTIDE SEQUENCE [LARGE SCALE GENOMIC DNA]</scope>
    <source>
        <strain evidence="2">CG-Epi1</strain>
    </source>
</reference>
<dbReference type="PANTHER" id="PTHR40700:SF1">
    <property type="entry name" value="DUF63 DOMAIN-CONTAINING PROTEIN"/>
    <property type="match status" value="1"/>
</dbReference>
<evidence type="ECO:0000313" key="2">
    <source>
        <dbReference type="EMBL" id="OIR20963.1"/>
    </source>
</evidence>
<name>A0A1J5TLE7_9ARCH</name>
<protein>
    <recommendedName>
        <fullName evidence="4">DUF63 domain-containing protein</fullName>
    </recommendedName>
</protein>
<feature type="transmembrane region" description="Helical" evidence="1">
    <location>
        <begin position="180"/>
        <end position="197"/>
    </location>
</feature>
<feature type="transmembrane region" description="Helical" evidence="1">
    <location>
        <begin position="157"/>
        <end position="174"/>
    </location>
</feature>
<evidence type="ECO:0000313" key="3">
    <source>
        <dbReference type="Proteomes" id="UP000183080"/>
    </source>
</evidence>
<accession>A0A1J5TLE7</accession>
<feature type="transmembrane region" description="Helical" evidence="1">
    <location>
        <begin position="237"/>
        <end position="259"/>
    </location>
</feature>
<dbReference type="EMBL" id="MIZA01000004">
    <property type="protein sequence ID" value="OIR20963.1"/>
    <property type="molecule type" value="Genomic_DNA"/>
</dbReference>
<feature type="transmembrane region" description="Helical" evidence="1">
    <location>
        <begin position="290"/>
        <end position="310"/>
    </location>
</feature>
<dbReference type="Pfam" id="PF01889">
    <property type="entry name" value="DUF63"/>
    <property type="match status" value="2"/>
</dbReference>
<keyword evidence="1" id="KW-0812">Transmembrane</keyword>
<evidence type="ECO:0000256" key="1">
    <source>
        <dbReference type="SAM" id="Phobius"/>
    </source>
</evidence>